<dbReference type="PANTHER" id="PTHR43335">
    <property type="entry name" value="ABC TRANSPORTER, ATP-BINDING PROTEIN"/>
    <property type="match status" value="1"/>
</dbReference>
<feature type="region of interest" description="Disordered" evidence="5">
    <location>
        <begin position="1"/>
        <end position="46"/>
    </location>
</feature>
<dbReference type="InterPro" id="IPR003439">
    <property type="entry name" value="ABC_transporter-like_ATP-bd"/>
</dbReference>
<dbReference type="GO" id="GO:0005524">
    <property type="term" value="F:ATP binding"/>
    <property type="evidence" value="ECO:0007669"/>
    <property type="project" value="UniProtKB-KW"/>
</dbReference>
<dbReference type="SMART" id="SM00382">
    <property type="entry name" value="AAA"/>
    <property type="match status" value="1"/>
</dbReference>
<organism evidence="7 8">
    <name type="scientific">Haloferax massiliensis</name>
    <dbReference type="NCBI Taxonomy" id="1476858"/>
    <lineage>
        <taxon>Archaea</taxon>
        <taxon>Methanobacteriati</taxon>
        <taxon>Methanobacteriota</taxon>
        <taxon>Stenosarchaea group</taxon>
        <taxon>Halobacteria</taxon>
        <taxon>Halobacteriales</taxon>
        <taxon>Haloferacaceae</taxon>
        <taxon>Haloferax</taxon>
    </lineage>
</organism>
<dbReference type="InterPro" id="IPR003593">
    <property type="entry name" value="AAA+_ATPase"/>
</dbReference>
<evidence type="ECO:0000256" key="1">
    <source>
        <dbReference type="ARBA" id="ARBA00005417"/>
    </source>
</evidence>
<keyword evidence="2" id="KW-0813">Transport</keyword>
<evidence type="ECO:0000313" key="7">
    <source>
        <dbReference type="EMBL" id="CQR50627.1"/>
    </source>
</evidence>
<gene>
    <name evidence="7" type="primary">yxlF_3</name>
    <name evidence="7" type="ORF">BN996_02110</name>
</gene>
<dbReference type="SUPFAM" id="SSF52540">
    <property type="entry name" value="P-loop containing nucleoside triphosphate hydrolases"/>
    <property type="match status" value="1"/>
</dbReference>
<evidence type="ECO:0000313" key="8">
    <source>
        <dbReference type="Proteomes" id="UP000198902"/>
    </source>
</evidence>
<dbReference type="GO" id="GO:0016887">
    <property type="term" value="F:ATP hydrolysis activity"/>
    <property type="evidence" value="ECO:0007669"/>
    <property type="project" value="InterPro"/>
</dbReference>
<comment type="similarity">
    <text evidence="1">Belongs to the ABC transporter superfamily.</text>
</comment>
<dbReference type="InterPro" id="IPR027417">
    <property type="entry name" value="P-loop_NTPase"/>
</dbReference>
<dbReference type="Gene3D" id="3.40.50.300">
    <property type="entry name" value="P-loop containing nucleotide triphosphate hydrolases"/>
    <property type="match status" value="1"/>
</dbReference>
<evidence type="ECO:0000256" key="5">
    <source>
        <dbReference type="SAM" id="MobiDB-lite"/>
    </source>
</evidence>
<feature type="compositionally biased region" description="Low complexity" evidence="5">
    <location>
        <begin position="12"/>
        <end position="28"/>
    </location>
</feature>
<dbReference type="AlphaFoldDB" id="A0A0D6JRX3"/>
<dbReference type="PROSITE" id="PS50893">
    <property type="entry name" value="ABC_TRANSPORTER_2"/>
    <property type="match status" value="1"/>
</dbReference>
<protein>
    <submittedName>
        <fullName evidence="7">Putative ABC transporter ATP-binding protein YxlF</fullName>
    </submittedName>
</protein>
<keyword evidence="4 7" id="KW-0067">ATP-binding</keyword>
<dbReference type="EMBL" id="CSTE01000002">
    <property type="protein sequence ID" value="CQR50627.1"/>
    <property type="molecule type" value="Genomic_DNA"/>
</dbReference>
<keyword evidence="3" id="KW-0547">Nucleotide-binding</keyword>
<evidence type="ECO:0000259" key="6">
    <source>
        <dbReference type="PROSITE" id="PS50893"/>
    </source>
</evidence>
<dbReference type="Pfam" id="PF00005">
    <property type="entry name" value="ABC_tran"/>
    <property type="match status" value="1"/>
</dbReference>
<evidence type="ECO:0000256" key="3">
    <source>
        <dbReference type="ARBA" id="ARBA00022741"/>
    </source>
</evidence>
<evidence type="ECO:0000256" key="4">
    <source>
        <dbReference type="ARBA" id="ARBA00022840"/>
    </source>
</evidence>
<feature type="compositionally biased region" description="Acidic residues" evidence="5">
    <location>
        <begin position="29"/>
        <end position="41"/>
    </location>
</feature>
<sequence>MTDESTTMPNREPATTAETDSAESTGENADADADPEPDPNAEGDRPAVAATDLGHAFGDLRVLDGVSLSVAPGEIVALVGPNGSGKSTLLRFLARVRAPDEGTVTLSGHGHARVGYLPQQPGFRAGFSAADTLEFYAQFVDEDVDVAGVLERVGLADAADRRVGALSGGMTRLLGLGRALVGDPAVVVLDEPASGLDPGMVERLFGIVSDLADAGVAVVLSSHNLGPVERTADRVAVLDGGRFVADGDPRAVVESVGAADLQTAFGDLVATEEVTGR</sequence>
<dbReference type="RefSeq" id="WP_089778786.1">
    <property type="nucleotide sequence ID" value="NZ_CABLRR010000002.1"/>
</dbReference>
<feature type="domain" description="ABC transporter" evidence="6">
    <location>
        <begin position="48"/>
        <end position="265"/>
    </location>
</feature>
<reference evidence="8" key="1">
    <citation type="submission" date="2015-03" db="EMBL/GenBank/DDBJ databases">
        <authorList>
            <person name="Urmite Genomes"/>
        </authorList>
    </citation>
    <scope>NUCLEOTIDE SEQUENCE [LARGE SCALE GENOMIC DNA]</scope>
    <source>
        <strain evidence="8">Arc-Hr</strain>
    </source>
</reference>
<name>A0A0D6JRX3_9EURY</name>
<dbReference type="Proteomes" id="UP000198902">
    <property type="component" value="Unassembled WGS sequence"/>
</dbReference>
<keyword evidence="8" id="KW-1185">Reference proteome</keyword>
<evidence type="ECO:0000256" key="2">
    <source>
        <dbReference type="ARBA" id="ARBA00022448"/>
    </source>
</evidence>
<accession>A0A0D6JRX3</accession>
<proteinExistence type="inferred from homology"/>